<reference evidence="2" key="1">
    <citation type="journal article" date="2020" name="Nature">
        <title>Giant virus diversity and host interactions through global metagenomics.</title>
        <authorList>
            <person name="Schulz F."/>
            <person name="Roux S."/>
            <person name="Paez-Espino D."/>
            <person name="Jungbluth S."/>
            <person name="Walsh D.A."/>
            <person name="Denef V.J."/>
            <person name="McMahon K.D."/>
            <person name="Konstantinidis K.T."/>
            <person name="Eloe-Fadrosh E.A."/>
            <person name="Kyrpides N.C."/>
            <person name="Woyke T."/>
        </authorList>
    </citation>
    <scope>NUCLEOTIDE SEQUENCE</scope>
    <source>
        <strain evidence="2">GVMAG-M-3300023174-60</strain>
    </source>
</reference>
<protein>
    <submittedName>
        <fullName evidence="2">Uncharacterized protein</fullName>
    </submittedName>
</protein>
<evidence type="ECO:0000256" key="1">
    <source>
        <dbReference type="SAM" id="Phobius"/>
    </source>
</evidence>
<feature type="transmembrane region" description="Helical" evidence="1">
    <location>
        <begin position="154"/>
        <end position="173"/>
    </location>
</feature>
<evidence type="ECO:0000313" key="2">
    <source>
        <dbReference type="EMBL" id="QHT20384.1"/>
    </source>
</evidence>
<feature type="transmembrane region" description="Helical" evidence="1">
    <location>
        <begin position="126"/>
        <end position="148"/>
    </location>
</feature>
<proteinExistence type="predicted"/>
<dbReference type="AlphaFoldDB" id="A0A6C0DUS7"/>
<sequence>MANLDQVIDYTKLFQDVELATAVGQLKQNPAQLQQFLQDQQGKVYTDIIKQKDSTFQKVYGDLTRATDSQEAILMLDKRNKELAQIQQQIYANQSNSATATTDDKNLAGRKYEMNEWSVNNKKDTLFVFSMLFIVLSAFILLTTLWSMSIISSSLAAGLAVPIIIIFVSTVIIRSQYTNVYRDKRYWNRNTFNDKYGKIPIPLCPGALSGIESGINSLESDIQSGISSASQAVSSAAQSATQEVSSVTQGIESTASQYAAPATTATPAPIAPASQ</sequence>
<keyword evidence="1" id="KW-0472">Membrane</keyword>
<dbReference type="EMBL" id="MN739677">
    <property type="protein sequence ID" value="QHT20384.1"/>
    <property type="molecule type" value="Genomic_DNA"/>
</dbReference>
<accession>A0A6C0DUS7</accession>
<keyword evidence="1" id="KW-1133">Transmembrane helix</keyword>
<keyword evidence="1" id="KW-0812">Transmembrane</keyword>
<organism evidence="2">
    <name type="scientific">viral metagenome</name>
    <dbReference type="NCBI Taxonomy" id="1070528"/>
    <lineage>
        <taxon>unclassified sequences</taxon>
        <taxon>metagenomes</taxon>
        <taxon>organismal metagenomes</taxon>
    </lineage>
</organism>
<name>A0A6C0DUS7_9ZZZZ</name>